<organism evidence="3 4">
    <name type="scientific">Variovorax boronicumulans</name>
    <dbReference type="NCBI Taxonomy" id="436515"/>
    <lineage>
        <taxon>Bacteria</taxon>
        <taxon>Pseudomonadati</taxon>
        <taxon>Pseudomonadota</taxon>
        <taxon>Betaproteobacteria</taxon>
        <taxon>Burkholderiales</taxon>
        <taxon>Comamonadaceae</taxon>
        <taxon>Variovorax</taxon>
    </lineage>
</organism>
<name>A0AAW8DP06_9BURK</name>
<evidence type="ECO:0000313" key="3">
    <source>
        <dbReference type="EMBL" id="MDP9921157.1"/>
    </source>
</evidence>
<accession>A0AAW8DP06</accession>
<feature type="domain" description="DUF2059" evidence="2">
    <location>
        <begin position="113"/>
        <end position="160"/>
    </location>
</feature>
<feature type="signal peptide" evidence="1">
    <location>
        <begin position="1"/>
        <end position="25"/>
    </location>
</feature>
<gene>
    <name evidence="3" type="ORF">J2W25_000162</name>
</gene>
<dbReference type="EMBL" id="JAUSRR010000001">
    <property type="protein sequence ID" value="MDP9921157.1"/>
    <property type="molecule type" value="Genomic_DNA"/>
</dbReference>
<comment type="caution">
    <text evidence="3">The sequence shown here is derived from an EMBL/GenBank/DDBJ whole genome shotgun (WGS) entry which is preliminary data.</text>
</comment>
<dbReference type="Pfam" id="PF09832">
    <property type="entry name" value="DUF2059"/>
    <property type="match status" value="1"/>
</dbReference>
<dbReference type="RefSeq" id="WP_307585301.1">
    <property type="nucleotide sequence ID" value="NZ_JAUSRQ010000008.1"/>
</dbReference>
<dbReference type="InterPro" id="IPR018637">
    <property type="entry name" value="DUF2059"/>
</dbReference>
<feature type="chain" id="PRO_5043319894" description="DUF2059 domain-containing protein" evidence="1">
    <location>
        <begin position="26"/>
        <end position="187"/>
    </location>
</feature>
<dbReference type="Proteomes" id="UP001244295">
    <property type="component" value="Unassembled WGS sequence"/>
</dbReference>
<evidence type="ECO:0000256" key="1">
    <source>
        <dbReference type="SAM" id="SignalP"/>
    </source>
</evidence>
<proteinExistence type="predicted"/>
<reference evidence="3" key="1">
    <citation type="submission" date="2023-07" db="EMBL/GenBank/DDBJ databases">
        <title>Sorghum-associated microbial communities from plants grown in Nebraska, USA.</title>
        <authorList>
            <person name="Schachtman D."/>
        </authorList>
    </citation>
    <scope>NUCLEOTIDE SEQUENCE</scope>
    <source>
        <strain evidence="3">DS2795</strain>
    </source>
</reference>
<protein>
    <recommendedName>
        <fullName evidence="2">DUF2059 domain-containing protein</fullName>
    </recommendedName>
</protein>
<keyword evidence="1" id="KW-0732">Signal</keyword>
<dbReference type="AlphaFoldDB" id="A0AAW8DP06"/>
<evidence type="ECO:0000313" key="4">
    <source>
        <dbReference type="Proteomes" id="UP001244295"/>
    </source>
</evidence>
<sequence>MHPFLKPLGPAFLALAILLPSGAHSAPGDRKLALATELTTLMQIRRIAEDYLSHCSKPEGSYLDPQRIFSAEPGFFGGVSPQSAYWPEVVALYARYQAQACHSVSADKYAAFFAEQYAAKLSEEELEASLAFFASTAGRRYNAVSAETNVALQAYLTKEMARVVGNAFKDVQRDLRGILLKYKNDPR</sequence>
<evidence type="ECO:0000259" key="2">
    <source>
        <dbReference type="Pfam" id="PF09832"/>
    </source>
</evidence>